<comment type="caution">
    <text evidence="1">The sequence shown here is derived from an EMBL/GenBank/DDBJ whole genome shotgun (WGS) entry which is preliminary data.</text>
</comment>
<sequence length="122" mass="14343">MKIDCRTHYLRCGSSLESAKHALFWCCFAMEVWEHFEYWDLMKKFDGMGYFDLIRWIFGKVKKKVFELFYVILCGSWNERDGFVHASNVDSAVVIFEKAAVYMRGPAILIIDDIKAALFESF</sequence>
<protein>
    <recommendedName>
        <fullName evidence="3">Reverse transcriptase zinc-binding domain-containing protein</fullName>
    </recommendedName>
</protein>
<evidence type="ECO:0000313" key="1">
    <source>
        <dbReference type="EMBL" id="KAK3221673.1"/>
    </source>
</evidence>
<gene>
    <name evidence="1" type="ORF">Dsin_008698</name>
</gene>
<evidence type="ECO:0000313" key="2">
    <source>
        <dbReference type="Proteomes" id="UP001281410"/>
    </source>
</evidence>
<organism evidence="1 2">
    <name type="scientific">Dipteronia sinensis</name>
    <dbReference type="NCBI Taxonomy" id="43782"/>
    <lineage>
        <taxon>Eukaryota</taxon>
        <taxon>Viridiplantae</taxon>
        <taxon>Streptophyta</taxon>
        <taxon>Embryophyta</taxon>
        <taxon>Tracheophyta</taxon>
        <taxon>Spermatophyta</taxon>
        <taxon>Magnoliopsida</taxon>
        <taxon>eudicotyledons</taxon>
        <taxon>Gunneridae</taxon>
        <taxon>Pentapetalae</taxon>
        <taxon>rosids</taxon>
        <taxon>malvids</taxon>
        <taxon>Sapindales</taxon>
        <taxon>Sapindaceae</taxon>
        <taxon>Hippocastanoideae</taxon>
        <taxon>Acereae</taxon>
        <taxon>Dipteronia</taxon>
    </lineage>
</organism>
<proteinExistence type="predicted"/>
<keyword evidence="2" id="KW-1185">Reference proteome</keyword>
<dbReference type="EMBL" id="JANJYJ010000003">
    <property type="protein sequence ID" value="KAK3221673.1"/>
    <property type="molecule type" value="Genomic_DNA"/>
</dbReference>
<name>A0AAE0APN7_9ROSI</name>
<accession>A0AAE0APN7</accession>
<reference evidence="1" key="1">
    <citation type="journal article" date="2023" name="Plant J.">
        <title>Genome sequences and population genomics provide insights into the demographic history, inbreeding, and mutation load of two 'living fossil' tree species of Dipteronia.</title>
        <authorList>
            <person name="Feng Y."/>
            <person name="Comes H.P."/>
            <person name="Chen J."/>
            <person name="Zhu S."/>
            <person name="Lu R."/>
            <person name="Zhang X."/>
            <person name="Li P."/>
            <person name="Qiu J."/>
            <person name="Olsen K.M."/>
            <person name="Qiu Y."/>
        </authorList>
    </citation>
    <scope>NUCLEOTIDE SEQUENCE</scope>
    <source>
        <strain evidence="1">NBL</strain>
    </source>
</reference>
<dbReference type="Proteomes" id="UP001281410">
    <property type="component" value="Unassembled WGS sequence"/>
</dbReference>
<dbReference type="AlphaFoldDB" id="A0AAE0APN7"/>
<evidence type="ECO:0008006" key="3">
    <source>
        <dbReference type="Google" id="ProtNLM"/>
    </source>
</evidence>